<proteinExistence type="predicted"/>
<reference evidence="2" key="1">
    <citation type="submission" date="2024-06" db="EMBL/GenBank/DDBJ databases">
        <title>Multi-omics analyses provide insights into the biosynthesis of the anticancer antibiotic pleurotin in Hohenbuehelia grisea.</title>
        <authorList>
            <person name="Weaver J.A."/>
            <person name="Alberti F."/>
        </authorList>
    </citation>
    <scope>NUCLEOTIDE SEQUENCE [LARGE SCALE GENOMIC DNA]</scope>
    <source>
        <strain evidence="2">T-177</strain>
    </source>
</reference>
<dbReference type="EMBL" id="JASNQZ010000015">
    <property type="protein sequence ID" value="KAL0945979.1"/>
    <property type="molecule type" value="Genomic_DNA"/>
</dbReference>
<dbReference type="Proteomes" id="UP001556367">
    <property type="component" value="Unassembled WGS sequence"/>
</dbReference>
<keyword evidence="2" id="KW-1185">Reference proteome</keyword>
<sequence length="108" mass="12435">MPENPMMMGDINMVFSFRGQSYWISLSNRILVHISRAFLVENVMLLPSSPMCQTIPKIHRVQISEPPLEEAKVNRLIQRRSPRFHSFIRRAQYLALSGEHALRSIGAS</sequence>
<protein>
    <submittedName>
        <fullName evidence="1">Uncharacterized protein</fullName>
    </submittedName>
</protein>
<accession>A0ABR3IRS6</accession>
<evidence type="ECO:0000313" key="1">
    <source>
        <dbReference type="EMBL" id="KAL0945979.1"/>
    </source>
</evidence>
<name>A0ABR3IRS6_9AGAR</name>
<gene>
    <name evidence="1" type="ORF">HGRIS_012257</name>
</gene>
<comment type="caution">
    <text evidence="1">The sequence shown here is derived from an EMBL/GenBank/DDBJ whole genome shotgun (WGS) entry which is preliminary data.</text>
</comment>
<evidence type="ECO:0000313" key="2">
    <source>
        <dbReference type="Proteomes" id="UP001556367"/>
    </source>
</evidence>
<organism evidence="1 2">
    <name type="scientific">Hohenbuehelia grisea</name>
    <dbReference type="NCBI Taxonomy" id="104357"/>
    <lineage>
        <taxon>Eukaryota</taxon>
        <taxon>Fungi</taxon>
        <taxon>Dikarya</taxon>
        <taxon>Basidiomycota</taxon>
        <taxon>Agaricomycotina</taxon>
        <taxon>Agaricomycetes</taxon>
        <taxon>Agaricomycetidae</taxon>
        <taxon>Agaricales</taxon>
        <taxon>Pleurotineae</taxon>
        <taxon>Pleurotaceae</taxon>
        <taxon>Hohenbuehelia</taxon>
    </lineage>
</organism>